<evidence type="ECO:0000313" key="6">
    <source>
        <dbReference type="EMBL" id="MSA69156.1"/>
    </source>
</evidence>
<dbReference type="GO" id="GO:0005829">
    <property type="term" value="C:cytosol"/>
    <property type="evidence" value="ECO:0007669"/>
    <property type="project" value="TreeGrafter"/>
</dbReference>
<name>A0A6A8HWN6_9LACO</name>
<organism evidence="6">
    <name type="scientific">Ligilactobacillus ruminis</name>
    <dbReference type="NCBI Taxonomy" id="1623"/>
    <lineage>
        <taxon>Bacteria</taxon>
        <taxon>Bacillati</taxon>
        <taxon>Bacillota</taxon>
        <taxon>Bacilli</taxon>
        <taxon>Lactobacillales</taxon>
        <taxon>Lactobacillaceae</taxon>
        <taxon>Ligilactobacillus</taxon>
    </lineage>
</organism>
<accession>A0A6A8HWN6</accession>
<comment type="catalytic activity">
    <reaction evidence="5">
        <text>a 6-phospho-beta-D-galactoside + H2O = D-galactose 6-phosphate + an alcohol</text>
        <dbReference type="Rhea" id="RHEA:24568"/>
        <dbReference type="ChEBI" id="CHEBI:15377"/>
        <dbReference type="ChEBI" id="CHEBI:30879"/>
        <dbReference type="ChEBI" id="CHEBI:58534"/>
        <dbReference type="ChEBI" id="CHEBI:91004"/>
        <dbReference type="EC" id="3.2.1.85"/>
    </reaction>
</comment>
<dbReference type="InterPro" id="IPR005928">
    <property type="entry name" value="6P-beta-galactosidase"/>
</dbReference>
<dbReference type="GO" id="GO:0033920">
    <property type="term" value="F:6-phospho-beta-galactosidase activity"/>
    <property type="evidence" value="ECO:0007669"/>
    <property type="project" value="UniProtKB-EC"/>
</dbReference>
<gene>
    <name evidence="6" type="primary">lacG</name>
    <name evidence="6" type="ORF">GKC89_08720</name>
</gene>
<evidence type="ECO:0000256" key="1">
    <source>
        <dbReference type="ARBA" id="ARBA00010838"/>
    </source>
</evidence>
<dbReference type="InterPro" id="IPR017853">
    <property type="entry name" value="GH"/>
</dbReference>
<dbReference type="GO" id="GO:0019512">
    <property type="term" value="P:lactose catabolic process via tagatose-6-phosphate"/>
    <property type="evidence" value="ECO:0007669"/>
    <property type="project" value="InterPro"/>
</dbReference>
<proteinExistence type="inferred from homology"/>
<dbReference type="FunFam" id="3.20.20.80:FF:000004">
    <property type="entry name" value="Beta-glucosidase 6-phospho-beta-glucosidase"/>
    <property type="match status" value="1"/>
</dbReference>
<dbReference type="PROSITE" id="PS00653">
    <property type="entry name" value="GLYCOSYL_HYDROL_F1_2"/>
    <property type="match status" value="1"/>
</dbReference>
<dbReference type="InterPro" id="IPR018120">
    <property type="entry name" value="Glyco_hydro_1_AS"/>
</dbReference>
<dbReference type="GO" id="GO:0008422">
    <property type="term" value="F:beta-glucosidase activity"/>
    <property type="evidence" value="ECO:0007669"/>
    <property type="project" value="TreeGrafter"/>
</dbReference>
<keyword evidence="2 4" id="KW-0378">Hydrolase</keyword>
<dbReference type="AlphaFoldDB" id="A0A6A8HWN6"/>
<evidence type="ECO:0000256" key="3">
    <source>
        <dbReference type="ARBA" id="ARBA00023295"/>
    </source>
</evidence>
<dbReference type="Gene3D" id="3.20.20.80">
    <property type="entry name" value="Glycosidases"/>
    <property type="match status" value="1"/>
</dbReference>
<evidence type="ECO:0000256" key="5">
    <source>
        <dbReference type="RuleBase" id="RU004469"/>
    </source>
</evidence>
<dbReference type="NCBIfam" id="NF010036">
    <property type="entry name" value="PRK13511.1"/>
    <property type="match status" value="1"/>
</dbReference>
<dbReference type="InterPro" id="IPR001360">
    <property type="entry name" value="Glyco_hydro_1"/>
</dbReference>
<reference evidence="6" key="1">
    <citation type="journal article" date="2019" name="Nat. Med.">
        <title>A library of human gut bacterial isolates paired with longitudinal multiomics data enables mechanistic microbiome research.</title>
        <authorList>
            <person name="Poyet M."/>
            <person name="Groussin M."/>
            <person name="Gibbons S.M."/>
            <person name="Avila-Pacheco J."/>
            <person name="Jiang X."/>
            <person name="Kearney S.M."/>
            <person name="Perrotta A.R."/>
            <person name="Berdy B."/>
            <person name="Zhao S."/>
            <person name="Lieberman T.D."/>
            <person name="Swanson P.K."/>
            <person name="Smith M."/>
            <person name="Roesemann S."/>
            <person name="Alexander J.E."/>
            <person name="Rich S.A."/>
            <person name="Livny J."/>
            <person name="Vlamakis H."/>
            <person name="Clish C."/>
            <person name="Bullock K."/>
            <person name="Deik A."/>
            <person name="Scott J."/>
            <person name="Pierce K.A."/>
            <person name="Xavier R.J."/>
            <person name="Alm E.J."/>
        </authorList>
    </citation>
    <scope>NUCLEOTIDE SEQUENCE</scope>
    <source>
        <strain evidence="6">BIOML-A18</strain>
    </source>
</reference>
<dbReference type="PANTHER" id="PTHR10353">
    <property type="entry name" value="GLYCOSYL HYDROLASE"/>
    <property type="match status" value="1"/>
</dbReference>
<protein>
    <recommendedName>
        <fullName evidence="5">6-phospho-beta-galactosidase</fullName>
        <ecNumber evidence="5">3.2.1.85</ecNumber>
    </recommendedName>
</protein>
<dbReference type="PANTHER" id="PTHR10353:SF36">
    <property type="entry name" value="LP05116P"/>
    <property type="match status" value="1"/>
</dbReference>
<dbReference type="InterPro" id="IPR033132">
    <property type="entry name" value="GH_1_N_CS"/>
</dbReference>
<dbReference type="EC" id="3.2.1.85" evidence="5"/>
<dbReference type="Pfam" id="PF00232">
    <property type="entry name" value="Glyco_hydro_1"/>
    <property type="match status" value="1"/>
</dbReference>
<keyword evidence="3 4" id="KW-0326">Glycosidase</keyword>
<dbReference type="PRINTS" id="PR00131">
    <property type="entry name" value="GLHYDRLASE1"/>
</dbReference>
<dbReference type="SUPFAM" id="SSF51445">
    <property type="entry name" value="(Trans)glycosidases"/>
    <property type="match status" value="1"/>
</dbReference>
<dbReference type="EMBL" id="WKOD01000029">
    <property type="protein sequence ID" value="MSA69156.1"/>
    <property type="molecule type" value="Genomic_DNA"/>
</dbReference>
<dbReference type="PROSITE" id="PS00572">
    <property type="entry name" value="GLYCOSYL_HYDROL_F1_1"/>
    <property type="match status" value="1"/>
</dbReference>
<comment type="pathway">
    <text evidence="5">Carbohydrate metabolism; lactose degradation; D-galactose 6-phosphate and beta-D-glucose from lactose 6-phosphate: step 1/1.</text>
</comment>
<comment type="similarity">
    <text evidence="1">Belongs to the glycosyl hydrolase 1 family.</text>
</comment>
<sequence length="469" mass="54616">MYKLPDDFYFGGATAAYQCEGATTEDGKGDVIWDTYLKNQGRFNPDPACDFYHRYPEDLKLCHDFGINAIRISISWARIFPDGFGKIEQRGVDYYHRLFAKCREEGVEPFVTLHHFDTPQCMQDIGGWLSGEMLDHFVEFAKFCFEEFGSEVKYWITINEPTSMSSQQYIGGTFPPGIKYDFHKCFQAEYNMNLVHARIVEIFKKGGYEGKIGIVHALQTVYPITNAEEDEHAALLQDALDNSFYLDGTLLGKYSHEVLSLVREIIEKNGQEMIEIKAEDERLLEKAAQEMDFVGMNYYFSKFMRGYEGKSETFHNGTGEKGSSVSRLQGVGEEVHRKDIPSTDWDWPIYPKGMFDQLSRIKNHYKWDKEVYITENGMGCKDKFLKDEQTVEDDERIDYLKKHMEEVAKAIEAGVNVRGYFVWSLQDMFSWTNGYSKRYGLFYVDFETQKRYPKKSAYWYKEVSETKKV</sequence>
<comment type="caution">
    <text evidence="6">The sequence shown here is derived from an EMBL/GenBank/DDBJ whole genome shotgun (WGS) entry which is preliminary data.</text>
</comment>
<evidence type="ECO:0000256" key="2">
    <source>
        <dbReference type="ARBA" id="ARBA00022801"/>
    </source>
</evidence>
<dbReference type="UniPathway" id="UPA00542">
    <property type="reaction ID" value="UER00605"/>
</dbReference>
<evidence type="ECO:0000256" key="4">
    <source>
        <dbReference type="RuleBase" id="RU004468"/>
    </source>
</evidence>
<dbReference type="RefSeq" id="WP_154237170.1">
    <property type="nucleotide sequence ID" value="NZ_WKNS01000027.1"/>
</dbReference>
<dbReference type="NCBIfam" id="TIGR01233">
    <property type="entry name" value="lacG"/>
    <property type="match status" value="1"/>
</dbReference>